<dbReference type="PROSITE" id="PS50943">
    <property type="entry name" value="HTH_CROC1"/>
    <property type="match status" value="1"/>
</dbReference>
<dbReference type="Pfam" id="PF01381">
    <property type="entry name" value="HTH_3"/>
    <property type="match status" value="1"/>
</dbReference>
<dbReference type="Gene3D" id="1.10.260.40">
    <property type="entry name" value="lambda repressor-like DNA-binding domains"/>
    <property type="match status" value="1"/>
</dbReference>
<organism evidence="4">
    <name type="scientific">Blautia hansenii</name>
    <name type="common">Ruminococcus hansenii</name>
    <dbReference type="NCBI Taxonomy" id="1322"/>
    <lineage>
        <taxon>Bacteria</taxon>
        <taxon>Bacillati</taxon>
        <taxon>Bacillota</taxon>
        <taxon>Clostridia</taxon>
        <taxon>Lachnospirales</taxon>
        <taxon>Lachnospiraceae</taxon>
        <taxon>Blautia</taxon>
    </lineage>
</organism>
<dbReference type="PANTHER" id="PTHR46558:SF4">
    <property type="entry name" value="DNA-BIDING PHAGE PROTEIN"/>
    <property type="match status" value="1"/>
</dbReference>
<keyword evidence="2" id="KW-0812">Transmembrane</keyword>
<dbReference type="EMBL" id="CACRSY010000015">
    <property type="protein sequence ID" value="VYT25853.1"/>
    <property type="molecule type" value="Genomic_DNA"/>
</dbReference>
<feature type="transmembrane region" description="Helical" evidence="2">
    <location>
        <begin position="100"/>
        <end position="127"/>
    </location>
</feature>
<dbReference type="PANTHER" id="PTHR46558">
    <property type="entry name" value="TRACRIPTIONAL REGULATORY PROTEIN-RELATED-RELATED"/>
    <property type="match status" value="1"/>
</dbReference>
<dbReference type="SMART" id="SM00530">
    <property type="entry name" value="HTH_XRE"/>
    <property type="match status" value="1"/>
</dbReference>
<feature type="domain" description="HTH cro/C1-type" evidence="3">
    <location>
        <begin position="10"/>
        <end position="64"/>
    </location>
</feature>
<keyword evidence="1 4" id="KW-0238">DNA-binding</keyword>
<evidence type="ECO:0000259" key="3">
    <source>
        <dbReference type="PROSITE" id="PS50943"/>
    </source>
</evidence>
<dbReference type="SUPFAM" id="SSF47413">
    <property type="entry name" value="lambda repressor-like DNA-binding domains"/>
    <property type="match status" value="1"/>
</dbReference>
<keyword evidence="2" id="KW-1133">Transmembrane helix</keyword>
<dbReference type="GO" id="GO:0003677">
    <property type="term" value="F:DNA binding"/>
    <property type="evidence" value="ECO:0007669"/>
    <property type="project" value="UniProtKB-KW"/>
</dbReference>
<accession>A0A6N2V8N3</accession>
<name>A0A6N2V8N3_BLAHA</name>
<dbReference type="InterPro" id="IPR010982">
    <property type="entry name" value="Lambda_DNA-bd_dom_sf"/>
</dbReference>
<evidence type="ECO:0000256" key="2">
    <source>
        <dbReference type="SAM" id="Phobius"/>
    </source>
</evidence>
<proteinExistence type="predicted"/>
<dbReference type="InterPro" id="IPR001387">
    <property type="entry name" value="Cro/C1-type_HTH"/>
</dbReference>
<protein>
    <submittedName>
        <fullName evidence="4">DNA-binding transcriptional repressor PuuR</fullName>
    </submittedName>
</protein>
<dbReference type="CDD" id="cd00093">
    <property type="entry name" value="HTH_XRE"/>
    <property type="match status" value="1"/>
</dbReference>
<gene>
    <name evidence="4" type="ORF">BHLFYP23_00883</name>
</gene>
<dbReference type="RefSeq" id="WP_156342648.1">
    <property type="nucleotide sequence ID" value="NZ_CACRSY010000015.1"/>
</dbReference>
<sequence length="243" mass="27755">MDQKRIGAFIAQCRREKNLTQMQLAELLDITNQAVSKWENGRGMPDVSLLQPLCDILEISLNELFSGEHISTEEYKGKAEENISKLFKEKQIASLKPVKYLFSMCANATFLIVAIELVVGVVGYFFNKIMLEVMLWNISVWLLLFVISISKLTYDKKKLKTLKHSGACVEAEITKLIPASWVKIGNYNTGRVICKYCHEGKDYNAVSNYYVLTPFLRIEDLCANVYVEKNNPAKYSIELFQTD</sequence>
<feature type="transmembrane region" description="Helical" evidence="2">
    <location>
        <begin position="133"/>
        <end position="154"/>
    </location>
</feature>
<keyword evidence="2" id="KW-0472">Membrane</keyword>
<reference evidence="4" key="1">
    <citation type="submission" date="2019-11" db="EMBL/GenBank/DDBJ databases">
        <authorList>
            <person name="Feng L."/>
        </authorList>
    </citation>
    <scope>NUCLEOTIDE SEQUENCE</scope>
    <source>
        <strain evidence="4">BhanseniiLFYP23</strain>
    </source>
</reference>
<dbReference type="AlphaFoldDB" id="A0A6N2V8N3"/>
<evidence type="ECO:0000313" key="4">
    <source>
        <dbReference type="EMBL" id="VYT25853.1"/>
    </source>
</evidence>
<evidence type="ECO:0000256" key="1">
    <source>
        <dbReference type="ARBA" id="ARBA00023125"/>
    </source>
</evidence>